<name>A0A1G6Z0A3_PEPNI</name>
<gene>
    <name evidence="12" type="primary">recF</name>
    <name evidence="15" type="ORF">SAMN04489866_11138</name>
</gene>
<evidence type="ECO:0000256" key="4">
    <source>
        <dbReference type="ARBA" id="ARBA00022490"/>
    </source>
</evidence>
<sequence>MAVQRLWLAQFRNYQQADVTFAPILNLLIGANGQGKTNLIESLYTLSTGHGFRAAKDKELILHGAQAARLKALIQPDNSARRLPLQLAFNGHAKRWQLNGVAYRQLQDMPDRLLAVLFTPDDLAIIKGSPEERRRFLDRELGLISPAYDLERRTYRRLLAQRNELLKDVRARRAPADHLSVWDRKLAHSGAYLVAERLAFLRRLVPRARQVHEYMAQQSGFNLTYQSSLGAGIKNEGAADLEEVFLQALTDRQKEDIQAGSTGLGPHRDDLVFYAHQEELRAFGSQGQQRTAILALKLAEVAVITDSCGSRPILLLDDVLSELDPSRQRLLLESVISRGLQTFISSTHLDLRYDLFKNGKVFSIKEGKIIPKQ</sequence>
<comment type="subcellular location">
    <subcellularLocation>
        <location evidence="1 12 13">Cytoplasm</location>
    </subcellularLocation>
</comment>
<protein>
    <recommendedName>
        <fullName evidence="3 12">DNA replication and repair protein RecF</fullName>
    </recommendedName>
</protein>
<dbReference type="GO" id="GO:0000731">
    <property type="term" value="P:DNA synthesis involved in DNA repair"/>
    <property type="evidence" value="ECO:0007669"/>
    <property type="project" value="TreeGrafter"/>
</dbReference>
<dbReference type="EMBL" id="FNAF01000011">
    <property type="protein sequence ID" value="SDD95981.1"/>
    <property type="molecule type" value="Genomic_DNA"/>
</dbReference>
<dbReference type="HAMAP" id="MF_00365">
    <property type="entry name" value="RecF"/>
    <property type="match status" value="1"/>
</dbReference>
<evidence type="ECO:0000256" key="5">
    <source>
        <dbReference type="ARBA" id="ARBA00022705"/>
    </source>
</evidence>
<dbReference type="AlphaFoldDB" id="A0A1G6Z0A3"/>
<keyword evidence="7 12" id="KW-0227">DNA damage</keyword>
<dbReference type="Gene3D" id="1.20.1050.90">
    <property type="entry name" value="RecF/RecN/SMC, N-terminal domain"/>
    <property type="match status" value="1"/>
</dbReference>
<evidence type="ECO:0000256" key="10">
    <source>
        <dbReference type="ARBA" id="ARBA00023204"/>
    </source>
</evidence>
<keyword evidence="6 12" id="KW-0547">Nucleotide-binding</keyword>
<evidence type="ECO:0000256" key="1">
    <source>
        <dbReference type="ARBA" id="ARBA00004496"/>
    </source>
</evidence>
<evidence type="ECO:0000256" key="11">
    <source>
        <dbReference type="ARBA" id="ARBA00023236"/>
    </source>
</evidence>
<evidence type="ECO:0000256" key="3">
    <source>
        <dbReference type="ARBA" id="ARBA00020170"/>
    </source>
</evidence>
<keyword evidence="16" id="KW-1185">Reference proteome</keyword>
<evidence type="ECO:0000313" key="16">
    <source>
        <dbReference type="Proteomes" id="UP000198995"/>
    </source>
</evidence>
<dbReference type="NCBIfam" id="TIGR00611">
    <property type="entry name" value="recf"/>
    <property type="match status" value="1"/>
</dbReference>
<dbReference type="PROSITE" id="PS00617">
    <property type="entry name" value="RECF_1"/>
    <property type="match status" value="1"/>
</dbReference>
<dbReference type="GO" id="GO:0009432">
    <property type="term" value="P:SOS response"/>
    <property type="evidence" value="ECO:0007669"/>
    <property type="project" value="UniProtKB-UniRule"/>
</dbReference>
<evidence type="ECO:0000313" key="15">
    <source>
        <dbReference type="EMBL" id="SDD95981.1"/>
    </source>
</evidence>
<dbReference type="GO" id="GO:0005524">
    <property type="term" value="F:ATP binding"/>
    <property type="evidence" value="ECO:0007669"/>
    <property type="project" value="UniProtKB-UniRule"/>
</dbReference>
<dbReference type="STRING" id="2741.SAMN04489866_11138"/>
<keyword evidence="9 12" id="KW-0238">DNA-binding</keyword>
<dbReference type="PANTHER" id="PTHR32182">
    <property type="entry name" value="DNA REPLICATION AND REPAIR PROTEIN RECF"/>
    <property type="match status" value="1"/>
</dbReference>
<dbReference type="GO" id="GO:0006260">
    <property type="term" value="P:DNA replication"/>
    <property type="evidence" value="ECO:0007669"/>
    <property type="project" value="UniProtKB-UniRule"/>
</dbReference>
<dbReference type="GO" id="GO:0005737">
    <property type="term" value="C:cytoplasm"/>
    <property type="evidence" value="ECO:0007669"/>
    <property type="project" value="UniProtKB-SubCell"/>
</dbReference>
<evidence type="ECO:0000256" key="2">
    <source>
        <dbReference type="ARBA" id="ARBA00008016"/>
    </source>
</evidence>
<evidence type="ECO:0000256" key="8">
    <source>
        <dbReference type="ARBA" id="ARBA00022840"/>
    </source>
</evidence>
<dbReference type="Proteomes" id="UP000198995">
    <property type="component" value="Unassembled WGS sequence"/>
</dbReference>
<reference evidence="15 16" key="1">
    <citation type="submission" date="2016-10" db="EMBL/GenBank/DDBJ databases">
        <authorList>
            <person name="de Groot N.N."/>
        </authorList>
    </citation>
    <scope>NUCLEOTIDE SEQUENCE [LARGE SCALE GENOMIC DNA]</scope>
    <source>
        <strain evidence="15 16">DSM 20475</strain>
    </source>
</reference>
<dbReference type="GO" id="GO:0003697">
    <property type="term" value="F:single-stranded DNA binding"/>
    <property type="evidence" value="ECO:0007669"/>
    <property type="project" value="UniProtKB-UniRule"/>
</dbReference>
<comment type="function">
    <text evidence="12 13">The RecF protein is involved in DNA metabolism; it is required for DNA replication and normal SOS inducibility. RecF binds preferentially to single-stranded, linear DNA. It also seems to bind ATP.</text>
</comment>
<keyword evidence="8 12" id="KW-0067">ATP-binding</keyword>
<organism evidence="15 16">
    <name type="scientific">Peptococcus niger</name>
    <dbReference type="NCBI Taxonomy" id="2741"/>
    <lineage>
        <taxon>Bacteria</taxon>
        <taxon>Bacillati</taxon>
        <taxon>Bacillota</taxon>
        <taxon>Clostridia</taxon>
        <taxon>Eubacteriales</taxon>
        <taxon>Peptococcaceae</taxon>
        <taxon>Peptococcus</taxon>
    </lineage>
</organism>
<dbReference type="Pfam" id="PF02463">
    <property type="entry name" value="SMC_N"/>
    <property type="match status" value="1"/>
</dbReference>
<dbReference type="InterPro" id="IPR027417">
    <property type="entry name" value="P-loop_NTPase"/>
</dbReference>
<evidence type="ECO:0000256" key="9">
    <source>
        <dbReference type="ARBA" id="ARBA00023125"/>
    </source>
</evidence>
<feature type="binding site" evidence="12">
    <location>
        <begin position="30"/>
        <end position="37"/>
    </location>
    <ligand>
        <name>ATP</name>
        <dbReference type="ChEBI" id="CHEBI:30616"/>
    </ligand>
</feature>
<evidence type="ECO:0000256" key="6">
    <source>
        <dbReference type="ARBA" id="ARBA00022741"/>
    </source>
</evidence>
<evidence type="ECO:0000256" key="7">
    <source>
        <dbReference type="ARBA" id="ARBA00022763"/>
    </source>
</evidence>
<evidence type="ECO:0000256" key="13">
    <source>
        <dbReference type="RuleBase" id="RU000578"/>
    </source>
</evidence>
<evidence type="ECO:0000259" key="14">
    <source>
        <dbReference type="Pfam" id="PF02463"/>
    </source>
</evidence>
<dbReference type="Gene3D" id="3.40.50.300">
    <property type="entry name" value="P-loop containing nucleotide triphosphate hydrolases"/>
    <property type="match status" value="1"/>
</dbReference>
<evidence type="ECO:0000256" key="12">
    <source>
        <dbReference type="HAMAP-Rule" id="MF_00365"/>
    </source>
</evidence>
<dbReference type="InterPro" id="IPR001238">
    <property type="entry name" value="DNA-binding_RecF"/>
</dbReference>
<keyword evidence="11 12" id="KW-0742">SOS response</keyword>
<dbReference type="SUPFAM" id="SSF52540">
    <property type="entry name" value="P-loop containing nucleoside triphosphate hydrolases"/>
    <property type="match status" value="1"/>
</dbReference>
<dbReference type="PANTHER" id="PTHR32182:SF0">
    <property type="entry name" value="DNA REPLICATION AND REPAIR PROTEIN RECF"/>
    <property type="match status" value="1"/>
</dbReference>
<dbReference type="InterPro" id="IPR018078">
    <property type="entry name" value="DNA-binding_RecF_CS"/>
</dbReference>
<keyword evidence="5 12" id="KW-0235">DNA replication</keyword>
<comment type="similarity">
    <text evidence="2 12 13">Belongs to the RecF family.</text>
</comment>
<keyword evidence="4 12" id="KW-0963">Cytoplasm</keyword>
<dbReference type="PROSITE" id="PS00618">
    <property type="entry name" value="RECF_2"/>
    <property type="match status" value="1"/>
</dbReference>
<proteinExistence type="inferred from homology"/>
<dbReference type="GO" id="GO:0006302">
    <property type="term" value="P:double-strand break repair"/>
    <property type="evidence" value="ECO:0007669"/>
    <property type="project" value="TreeGrafter"/>
</dbReference>
<keyword evidence="10 12" id="KW-0234">DNA repair</keyword>
<accession>A0A1G6Z0A3</accession>
<dbReference type="InterPro" id="IPR042174">
    <property type="entry name" value="RecF_2"/>
</dbReference>
<dbReference type="InterPro" id="IPR003395">
    <property type="entry name" value="RecF/RecN/SMC_N"/>
</dbReference>
<feature type="domain" description="RecF/RecN/SMC N-terminal" evidence="14">
    <location>
        <begin position="3"/>
        <end position="348"/>
    </location>
</feature>